<evidence type="ECO:0000313" key="2">
    <source>
        <dbReference type="EMBL" id="ABT14233.1"/>
    </source>
</evidence>
<sequence>MHVVIKLKIYMFKYKNARHTHRNTYTDNVGTDGSLGGKVFVCKTHLFVMQYKGCKNSHSITRKGTDGKGNLIGQKGDRKNTGTSKDKGQCTRTGSVCGPHRAHCRKYECCGRCQCDGEQN</sequence>
<feature type="region of interest" description="Disordered" evidence="1">
    <location>
        <begin position="62"/>
        <end position="92"/>
    </location>
</feature>
<feature type="compositionally biased region" description="Basic and acidic residues" evidence="1">
    <location>
        <begin position="75"/>
        <end position="89"/>
    </location>
</feature>
<name>A7IV59_PBCVM</name>
<protein>
    <submittedName>
        <fullName evidence="2">Uncharacterized protein m679R</fullName>
    </submittedName>
</protein>
<evidence type="ECO:0000313" key="3">
    <source>
        <dbReference type="Proteomes" id="UP000246715"/>
    </source>
</evidence>
<accession>A7IV59</accession>
<dbReference type="EMBL" id="DQ491001">
    <property type="protein sequence ID" value="ABT14233.1"/>
    <property type="molecule type" value="Genomic_DNA"/>
</dbReference>
<proteinExistence type="predicted"/>
<evidence type="ECO:0000256" key="1">
    <source>
        <dbReference type="SAM" id="MobiDB-lite"/>
    </source>
</evidence>
<gene>
    <name evidence="2" type="primary">m679R</name>
    <name evidence="2" type="ORF">MT325_m679R</name>
</gene>
<organismHost>
    <name type="scientific">Paramecium bursaria</name>
    <dbReference type="NCBI Taxonomy" id="74790"/>
</organismHost>
<organism evidence="2 3">
    <name type="scientific">Paramecium bursaria Chlorella virus MT325</name>
    <name type="common">PBCV-MT325</name>
    <dbReference type="NCBI Taxonomy" id="346932"/>
    <lineage>
        <taxon>Viruses</taxon>
        <taxon>Varidnaviria</taxon>
        <taxon>Bamfordvirae</taxon>
        <taxon>Nucleocytoviricota</taxon>
        <taxon>Megaviricetes</taxon>
        <taxon>Algavirales</taxon>
        <taxon>Phycodnaviridae</taxon>
        <taxon>Chlorovirus</taxon>
        <taxon>Chlorovirus conductrix</taxon>
        <taxon>Paramecium bursaria Chlorella virus A1</taxon>
    </lineage>
</organism>
<dbReference type="Proteomes" id="UP000246715">
    <property type="component" value="Segment"/>
</dbReference>
<reference evidence="2 3" key="1">
    <citation type="journal article" date="2007" name="Virology">
        <title>Sequence and annotation of the 314-kb MT325 and the 321-kb FR483 viruses that infect Chlorella Pbi.</title>
        <authorList>
            <person name="Fitzgerald L.A."/>
            <person name="Graves M.V."/>
            <person name="Li X."/>
            <person name="Feldblyum T."/>
            <person name="Hartigan J."/>
            <person name="Van Etten J.L."/>
        </authorList>
    </citation>
    <scope>NUCLEOTIDE SEQUENCE [LARGE SCALE GENOMIC DNA]</scope>
    <source>
        <strain evidence="2 3">MT325</strain>
    </source>
</reference>